<dbReference type="HOGENOM" id="CLU_1403339_0_0_1"/>
<evidence type="ECO:0000313" key="2">
    <source>
        <dbReference type="EMBL" id="CEJ83001.1"/>
    </source>
</evidence>
<sequence length="194" mass="19715">MKFITSTTILASVAAAAPAMVPSAPQQGVPFVIQVLREGSPLQGMAVSAANGNLYLAKIGGDFKQDAVCKGRTTEEAFMYIYNGKLHLVGDADQQVAVQQSSAAPGVINYAKMGGAATPSDSTTGDWAMGSEGQLQFKGEDLVACPSTAKPNAPYVVSTMKPGGLSPCGAGGNCISFKATAGAVSDAPSCVYTQ</sequence>
<keyword evidence="3" id="KW-1185">Reference proteome</keyword>
<gene>
    <name evidence="2" type="ORF">VHEMI03036</name>
</gene>
<name>A0A0A1SXD7_9HYPO</name>
<evidence type="ECO:0008006" key="4">
    <source>
        <dbReference type="Google" id="ProtNLM"/>
    </source>
</evidence>
<reference evidence="2 3" key="1">
    <citation type="journal article" date="2015" name="Genome Announc.">
        <title>Draft Genome Sequence and Gene Annotation of the Entomopathogenic Fungus Verticillium hemipterigenum.</title>
        <authorList>
            <person name="Horn F."/>
            <person name="Habel A."/>
            <person name="Scharf D.H."/>
            <person name="Dworschak J."/>
            <person name="Brakhage A.A."/>
            <person name="Guthke R."/>
            <person name="Hertweck C."/>
            <person name="Linde J."/>
        </authorList>
    </citation>
    <scope>NUCLEOTIDE SEQUENCE [LARGE SCALE GENOMIC DNA]</scope>
</reference>
<dbReference type="AlphaFoldDB" id="A0A0A1SXD7"/>
<evidence type="ECO:0000256" key="1">
    <source>
        <dbReference type="SAM" id="SignalP"/>
    </source>
</evidence>
<organism evidence="2 3">
    <name type="scientific">[Torrubiella] hemipterigena</name>
    <dbReference type="NCBI Taxonomy" id="1531966"/>
    <lineage>
        <taxon>Eukaryota</taxon>
        <taxon>Fungi</taxon>
        <taxon>Dikarya</taxon>
        <taxon>Ascomycota</taxon>
        <taxon>Pezizomycotina</taxon>
        <taxon>Sordariomycetes</taxon>
        <taxon>Hypocreomycetidae</taxon>
        <taxon>Hypocreales</taxon>
        <taxon>Clavicipitaceae</taxon>
        <taxon>Clavicipitaceae incertae sedis</taxon>
        <taxon>'Torrubiella' clade</taxon>
    </lineage>
</organism>
<dbReference type="OrthoDB" id="4093325at2759"/>
<feature type="chain" id="PRO_5001979010" description="Cell wall protein PhiA" evidence="1">
    <location>
        <begin position="17"/>
        <end position="194"/>
    </location>
</feature>
<keyword evidence="1" id="KW-0732">Signal</keyword>
<protein>
    <recommendedName>
        <fullName evidence="4">Cell wall protein PhiA</fullName>
    </recommendedName>
</protein>
<dbReference type="Proteomes" id="UP000039046">
    <property type="component" value="Unassembled WGS sequence"/>
</dbReference>
<proteinExistence type="predicted"/>
<evidence type="ECO:0000313" key="3">
    <source>
        <dbReference type="Proteomes" id="UP000039046"/>
    </source>
</evidence>
<feature type="signal peptide" evidence="1">
    <location>
        <begin position="1"/>
        <end position="16"/>
    </location>
</feature>
<dbReference type="EMBL" id="CDHN01000001">
    <property type="protein sequence ID" value="CEJ83001.1"/>
    <property type="molecule type" value="Genomic_DNA"/>
</dbReference>
<accession>A0A0A1SXD7</accession>